<feature type="domain" description="ETF-QO/FixC ubiquinone-binding" evidence="7">
    <location>
        <begin position="210"/>
        <end position="289"/>
    </location>
</feature>
<keyword evidence="4 6" id="KW-0274">FAD</keyword>
<evidence type="ECO:0000256" key="3">
    <source>
        <dbReference type="ARBA" id="ARBA00022630"/>
    </source>
</evidence>
<organism evidence="9 10">
    <name type="scientific">Rubrivivax benzoatilyticus</name>
    <dbReference type="NCBI Taxonomy" id="316997"/>
    <lineage>
        <taxon>Bacteria</taxon>
        <taxon>Pseudomonadati</taxon>
        <taxon>Pseudomonadota</taxon>
        <taxon>Betaproteobacteria</taxon>
        <taxon>Burkholderiales</taxon>
        <taxon>Sphaerotilaceae</taxon>
        <taxon>Rubrivivax</taxon>
    </lineage>
</organism>
<dbReference type="PANTHER" id="PTHR43624:SF2">
    <property type="entry name" value="ELECTRON TRANSFER FLAVOPROTEIN-QUINONE OXIDOREDUCTASE YDIS-RELATED"/>
    <property type="match status" value="1"/>
</dbReference>
<dbReference type="InterPro" id="IPR049398">
    <property type="entry name" value="ETF-QO/FixC_UQ-bd"/>
</dbReference>
<dbReference type="Pfam" id="PF12831">
    <property type="entry name" value="FAD_oxidored"/>
    <property type="match status" value="1"/>
</dbReference>
<protein>
    <recommendedName>
        <fullName evidence="6">Protein FixC</fullName>
    </recommendedName>
</protein>
<dbReference type="InterPro" id="IPR059103">
    <property type="entry name" value="FixC-like_C"/>
</dbReference>
<evidence type="ECO:0000256" key="5">
    <source>
        <dbReference type="ARBA" id="ARBA00023002"/>
    </source>
</evidence>
<dbReference type="InterPro" id="IPR036188">
    <property type="entry name" value="FAD/NAD-bd_sf"/>
</dbReference>
<proteinExistence type="inferred from homology"/>
<comment type="caution">
    <text evidence="9">The sequence shown here is derived from an EMBL/GenBank/DDBJ whole genome shotgun (WGS) entry which is preliminary data.</text>
</comment>
<dbReference type="SUPFAM" id="SSF54373">
    <property type="entry name" value="FAD-linked reductases, C-terminal domain"/>
    <property type="match status" value="1"/>
</dbReference>
<evidence type="ECO:0000256" key="1">
    <source>
        <dbReference type="ARBA" id="ARBA00001974"/>
    </source>
</evidence>
<evidence type="ECO:0000313" key="9">
    <source>
        <dbReference type="EMBL" id="NHK97762.1"/>
    </source>
</evidence>
<keyword evidence="5 6" id="KW-0560">Oxidoreductase</keyword>
<evidence type="ECO:0000256" key="2">
    <source>
        <dbReference type="ARBA" id="ARBA00006796"/>
    </source>
</evidence>
<keyword evidence="3 6" id="KW-0285">Flavoprotein</keyword>
<dbReference type="SUPFAM" id="SSF51905">
    <property type="entry name" value="FAD/NAD(P)-binding domain"/>
    <property type="match status" value="1"/>
</dbReference>
<dbReference type="InterPro" id="IPR039651">
    <property type="entry name" value="FixC-like"/>
</dbReference>
<comment type="similarity">
    <text evidence="2 6">Belongs to the ETF-QO/FixC family.</text>
</comment>
<dbReference type="Gene3D" id="3.50.50.60">
    <property type="entry name" value="FAD/NAD(P)-binding domain"/>
    <property type="match status" value="1"/>
</dbReference>
<keyword evidence="10" id="KW-1185">Reference proteome</keyword>
<dbReference type="Pfam" id="PF26311">
    <property type="entry name" value="ETF-QO_FixC_C"/>
    <property type="match status" value="1"/>
</dbReference>
<dbReference type="Proteomes" id="UP000802098">
    <property type="component" value="Unassembled WGS sequence"/>
</dbReference>
<evidence type="ECO:0000259" key="7">
    <source>
        <dbReference type="Pfam" id="PF21162"/>
    </source>
</evidence>
<accession>A0ABX0HRT1</accession>
<sequence>MKEPTMSHEKFDAIVVGAGPSGNAAALTMAKAGLKVLQIERGEYPGSKNVQGAILYADALEKLVPDFRDDAPLERHIIEQRMWVLDDNSFVGSHYRSDDYNKPPYNRYTIIRAQFDKWFSSKVREAGALVICETTVEELLMDGERCVGVRCDRIGGEVFADVVVLADGVNSVLARKAGLHGEIQAKNVALAVKEILFMPEEVIQQRFNVKEEEGVVIEMVGSVTEGMVGTGFLYTNKDSLTIGVGCLLSDFKANEKRTSPYALLEKLKKHPSIAPMLEGGEMKEYAAHLIPEGGLRAVPQLYGHGWLIVGDSAGFVNAVHREGSNLAMTSGRLAGETVAAAKAAGKAMTAQTLAAYKAALDASFVMKDLKKYKHLPEVLERSPHFFDTYPALVNRAAKTYFTVDGVDKTTKQREILGSFKAARRVTGLVGDAFKLWRAMR</sequence>
<reference evidence="9 10" key="1">
    <citation type="submission" date="2020-03" db="EMBL/GenBank/DDBJ databases">
        <title>Rubrivivax benzoatilyticus JA2 (sequenced after 10 years sub-culturing).</title>
        <authorList>
            <person name="Gupta D."/>
            <person name="Chintalapati S."/>
            <person name="Chintalapati V.R."/>
        </authorList>
    </citation>
    <scope>NUCLEOTIDE SEQUENCE [LARGE SCALE GENOMIC DNA]</scope>
    <source>
        <strain evidence="9 10">JA2-Mal</strain>
    </source>
</reference>
<dbReference type="PRINTS" id="PR00420">
    <property type="entry name" value="RNGMNOXGNASE"/>
</dbReference>
<comment type="cofactor">
    <cofactor evidence="1 6">
        <name>FAD</name>
        <dbReference type="ChEBI" id="CHEBI:57692"/>
    </cofactor>
</comment>
<evidence type="ECO:0000256" key="6">
    <source>
        <dbReference type="RuleBase" id="RU366069"/>
    </source>
</evidence>
<dbReference type="Pfam" id="PF21162">
    <property type="entry name" value="ETFQO_UQ-bd"/>
    <property type="match status" value="1"/>
</dbReference>
<gene>
    <name evidence="9" type="ORF">G7087_05180</name>
</gene>
<evidence type="ECO:0000259" key="8">
    <source>
        <dbReference type="Pfam" id="PF26311"/>
    </source>
</evidence>
<feature type="domain" description="FixC-like C-terminal" evidence="8">
    <location>
        <begin position="375"/>
        <end position="440"/>
    </location>
</feature>
<evidence type="ECO:0000256" key="4">
    <source>
        <dbReference type="ARBA" id="ARBA00022827"/>
    </source>
</evidence>
<dbReference type="PANTHER" id="PTHR43624">
    <property type="entry name" value="ELECTRON TRANSFER FLAVOPROTEIN-QUINONE OXIDOREDUCTASE YDIS-RELATED"/>
    <property type="match status" value="1"/>
</dbReference>
<dbReference type="EMBL" id="JAAOCD010000002">
    <property type="protein sequence ID" value="NHK97762.1"/>
    <property type="molecule type" value="Genomic_DNA"/>
</dbReference>
<evidence type="ECO:0000313" key="10">
    <source>
        <dbReference type="Proteomes" id="UP000802098"/>
    </source>
</evidence>
<comment type="function">
    <text evidence="6">Part of an electron transfer system.</text>
</comment>
<name>A0ABX0HRT1_9BURK</name>